<dbReference type="RefSeq" id="XP_062764160.1">
    <property type="nucleotide sequence ID" value="XM_062906155.1"/>
</dbReference>
<sequence length="310" mass="30987">MRASWATLLGLLAGNLGGVLSQSPGDPPAWQTGVLTDDGSCGPNSLEDYVCTPTWGACCGADGRCGFKDACGDGWATATAISLGLASLPPTALVAIPTCTTAPTQALVPAAHLPTGAETRLDTAVPAANLFSASAPSPTSVLTARVALQTVTRLVLGPALATAARQEAGAATPLITARPVASLALALVMLGQEIFPPMVNAVPMARPALVLALETAARQEDGVAVPVITVVQVVSLVLAHAPAGAVPSRLTGSVGQGMAKLVRALALETAALRMASVVARRITVALVVRAGSGPAAVEVVPSRPMVHAAM</sequence>
<name>A0ABR0H8L3_9PEZI</name>
<keyword evidence="3" id="KW-1185">Reference proteome</keyword>
<dbReference type="GeneID" id="87926334"/>
<feature type="chain" id="PRO_5046026256" evidence="1">
    <location>
        <begin position="22"/>
        <end position="310"/>
    </location>
</feature>
<accession>A0ABR0H8L3</accession>
<evidence type="ECO:0000313" key="3">
    <source>
        <dbReference type="Proteomes" id="UP001326199"/>
    </source>
</evidence>
<evidence type="ECO:0000313" key="2">
    <source>
        <dbReference type="EMBL" id="KAK4664194.1"/>
    </source>
</evidence>
<reference evidence="2 3" key="1">
    <citation type="journal article" date="2023" name="bioRxiv">
        <title>High-quality genome assemblies of four members of thePodospora anserinaspecies complex.</title>
        <authorList>
            <person name="Ament-Velasquez S.L."/>
            <person name="Vogan A.A."/>
            <person name="Wallerman O."/>
            <person name="Hartmann F."/>
            <person name="Gautier V."/>
            <person name="Silar P."/>
            <person name="Giraud T."/>
            <person name="Johannesson H."/>
        </authorList>
    </citation>
    <scope>NUCLEOTIDE SEQUENCE [LARGE SCALE GENOMIC DNA]</scope>
    <source>
        <strain evidence="2 3">CBS 411.78</strain>
    </source>
</reference>
<keyword evidence="1" id="KW-0732">Signal</keyword>
<evidence type="ECO:0000256" key="1">
    <source>
        <dbReference type="SAM" id="SignalP"/>
    </source>
</evidence>
<dbReference type="EMBL" id="JAFFHB010000007">
    <property type="protein sequence ID" value="KAK4664194.1"/>
    <property type="molecule type" value="Genomic_DNA"/>
</dbReference>
<feature type="signal peptide" evidence="1">
    <location>
        <begin position="1"/>
        <end position="21"/>
    </location>
</feature>
<organism evidence="2 3">
    <name type="scientific">Podospora pseudopauciseta</name>
    <dbReference type="NCBI Taxonomy" id="2093780"/>
    <lineage>
        <taxon>Eukaryota</taxon>
        <taxon>Fungi</taxon>
        <taxon>Dikarya</taxon>
        <taxon>Ascomycota</taxon>
        <taxon>Pezizomycotina</taxon>
        <taxon>Sordariomycetes</taxon>
        <taxon>Sordariomycetidae</taxon>
        <taxon>Sordariales</taxon>
        <taxon>Podosporaceae</taxon>
        <taxon>Podospora</taxon>
    </lineage>
</organism>
<protein>
    <submittedName>
        <fullName evidence="2">Uncharacterized protein</fullName>
    </submittedName>
</protein>
<gene>
    <name evidence="2" type="ORF">QC763_0083450</name>
</gene>
<dbReference type="Proteomes" id="UP001326199">
    <property type="component" value="Unassembled WGS sequence"/>
</dbReference>
<comment type="caution">
    <text evidence="2">The sequence shown here is derived from an EMBL/GenBank/DDBJ whole genome shotgun (WGS) entry which is preliminary data.</text>
</comment>
<proteinExistence type="predicted"/>